<protein>
    <recommendedName>
        <fullName evidence="4">Cyclin N-terminal domain-containing protein</fullName>
    </recommendedName>
</protein>
<accession>A0ABN9TTM1</accession>
<name>A0ABN9TTM1_9DINO</name>
<evidence type="ECO:0000313" key="3">
    <source>
        <dbReference type="Proteomes" id="UP001189429"/>
    </source>
</evidence>
<sequence length="355" mass="38275">MAAATPPVRSPPADVDDAASPKGGRHDVWAAIEEQLEDELHEAHATMEHVELLATAEAAALRRRSGRAGGRQLASCGPGQRRLCLHFLSGMARLGQSSPQCFFWAMNTFDGSFAAIAGEGPLEENRRVLASAAAAWLVASKCEGHAARGPATALQIVTLHASQLSEAMGGPPILADDVRREELGLLKAGLPNLYEPTMLQWIDLVRARFDAVSRRRAVGVFKATVPWMHAVAALALQASPPSEQFPPRAMVAATSGLALVAAGLLSADALLPAYMTDARWQDALDQVLQEPEERLRHVDPRCLEPTVARAALEYATGLTIEEVRNYVPCVVMLAIGARKMQQQQQQQEEQHKAAK</sequence>
<reference evidence="2" key="1">
    <citation type="submission" date="2023-10" db="EMBL/GenBank/DDBJ databases">
        <authorList>
            <person name="Chen Y."/>
            <person name="Shah S."/>
            <person name="Dougan E. K."/>
            <person name="Thang M."/>
            <person name="Chan C."/>
        </authorList>
    </citation>
    <scope>NUCLEOTIDE SEQUENCE [LARGE SCALE GENOMIC DNA]</scope>
</reference>
<evidence type="ECO:0008006" key="4">
    <source>
        <dbReference type="Google" id="ProtNLM"/>
    </source>
</evidence>
<gene>
    <name evidence="2" type="ORF">PCOR1329_LOCUS42243</name>
</gene>
<dbReference type="Proteomes" id="UP001189429">
    <property type="component" value="Unassembled WGS sequence"/>
</dbReference>
<comment type="caution">
    <text evidence="2">The sequence shown here is derived from an EMBL/GenBank/DDBJ whole genome shotgun (WGS) entry which is preliminary data.</text>
</comment>
<evidence type="ECO:0000256" key="1">
    <source>
        <dbReference type="SAM" id="MobiDB-lite"/>
    </source>
</evidence>
<proteinExistence type="predicted"/>
<evidence type="ECO:0000313" key="2">
    <source>
        <dbReference type="EMBL" id="CAK0849581.1"/>
    </source>
</evidence>
<keyword evidence="3" id="KW-1185">Reference proteome</keyword>
<organism evidence="2 3">
    <name type="scientific">Prorocentrum cordatum</name>
    <dbReference type="NCBI Taxonomy" id="2364126"/>
    <lineage>
        <taxon>Eukaryota</taxon>
        <taxon>Sar</taxon>
        <taxon>Alveolata</taxon>
        <taxon>Dinophyceae</taxon>
        <taxon>Prorocentrales</taxon>
        <taxon>Prorocentraceae</taxon>
        <taxon>Prorocentrum</taxon>
    </lineage>
</organism>
<feature type="region of interest" description="Disordered" evidence="1">
    <location>
        <begin position="1"/>
        <end position="24"/>
    </location>
</feature>
<dbReference type="EMBL" id="CAUYUJ010015072">
    <property type="protein sequence ID" value="CAK0849581.1"/>
    <property type="molecule type" value="Genomic_DNA"/>
</dbReference>